<feature type="compositionally biased region" description="Acidic residues" evidence="1">
    <location>
        <begin position="1396"/>
        <end position="1413"/>
    </location>
</feature>
<accession>A0A7G2CQA1</accession>
<keyword evidence="3" id="KW-1185">Reference proteome</keyword>
<feature type="region of interest" description="Disordered" evidence="1">
    <location>
        <begin position="1391"/>
        <end position="1443"/>
    </location>
</feature>
<dbReference type="EMBL" id="LR877165">
    <property type="protein sequence ID" value="CAD2221529.1"/>
    <property type="molecule type" value="Genomic_DNA"/>
</dbReference>
<dbReference type="Proteomes" id="UP000515908">
    <property type="component" value="Chromosome 21"/>
</dbReference>
<proteinExistence type="predicted"/>
<name>A0A7G2CQA1_9TRYP</name>
<protein>
    <submittedName>
        <fullName evidence="2">Uncharacterized protein</fullName>
    </submittedName>
</protein>
<reference evidence="2 3" key="1">
    <citation type="submission" date="2020-08" db="EMBL/GenBank/DDBJ databases">
        <authorList>
            <person name="Newling K."/>
            <person name="Davey J."/>
            <person name="Forrester S."/>
        </authorList>
    </citation>
    <scope>NUCLEOTIDE SEQUENCE [LARGE SCALE GENOMIC DNA]</scope>
    <source>
        <strain evidence="3">Crithidia deanei Carvalho (ATCC PRA-265)</strain>
    </source>
</reference>
<gene>
    <name evidence="2" type="ORF">ADEAN_000906100</name>
</gene>
<feature type="compositionally biased region" description="Low complexity" evidence="1">
    <location>
        <begin position="1421"/>
        <end position="1434"/>
    </location>
</feature>
<evidence type="ECO:0000313" key="3">
    <source>
        <dbReference type="Proteomes" id="UP000515908"/>
    </source>
</evidence>
<evidence type="ECO:0000313" key="2">
    <source>
        <dbReference type="EMBL" id="CAD2221529.1"/>
    </source>
</evidence>
<sequence>MSNNKISLYERYIFSKDVPTFLGSLVRNSPEYRYYYLLNELNSRGLRLTCDAKEELSSYVKDCTRDTSDLIVLKQRLLQLEELRAKGASGEAELSTKLRDFDKQYLGTSFDYSRPAVARNPTGGEAVSEDDTYKSSLDEKLVTLKDIVADAEERLDVSGLRGVAVYAVDLRKALSRDVEFFERVLSRLATVAHLGETLVELLVSYRERCSSLKYPREPTGLNRSLFEKMTLEQLGQLAKRVPTMMNDDKFVARWFSKLFHKEMELLGRREEVLRRSYEELHDMYRRMYEWSAAVGDRGEHRCLAAMFLQRMLVLDLEHHRTDPKTLVLYLENPVSSSGLYSKARQTWLTDNIVDSSYVWRDALGLQEVRLPETDIVTEYLTNVLSRTPSRIDVGPYVKYFDQKTLNAISYRVGLFAGLDVSPAASGLSAGELEHLQCAKRLTFARWCRRSFSPDESVELTLEVKNISQLSVRVFEIHTENYYRRFGGEISSSVSVKGLVPSRTEEMTFDKPSCVVHEVPLKDLTGGRRGAFVVECVGSGVECRALVQVGALTLIERPVSKGVVFYMVDEAKRLCHGKETRMRMREKEYVPSEELGYGMLVPYGDVVRGNAVLCHDGFADLYAIDMREERVSVDMTVVVHEGTVADSGYTKLLVCPRVVSGGVSVSASVMRNVEVTVRSSDANGVRSAQVYKDVELSGTVPTVELSYLVPPFTESVSVELRGQVYSVKREDWDDVEAARSVRVERLRNVQSYADALLRMKEDGGYALHFVGKDGESYAGMKVKLSITSYFKDECIETVLRTDGDGVIDLGELSKYASRLRVETLDTPSPELLPGREYDLSTDTRSVTDQLVLVSGETLSLPVPSDCAVDGVPAFELVRVSPSQGEVVSRHSDAVTVKDGAYCVDGLDVGVYRFTYTRTGRRVNVRVVEGRRWDVAPDRYVEQRDCIVDLGSRVAGLAVSGGVSGGTTVELTVNPCGGTMDGVRVHALAYTYYPTTLGTLKNALGGTARRDRTYRLKFHENHLGPQSQMDEETKYVMDRKRRRGMVGNTLEKPPGLLKRHLVRDTKESEQPAYEEEMLQEKMRFCPRDGGCFTDSYPRGVPLCDDFGMNDVGARLMRKKRADLTRGADGNEYYVETLTNFAKNSGWVQYNMVPDASGKVRFDVPADCGYRTVVYIAQNDVFSTVGVVGVADKKVETPLRPIALPSSRAAGRVYVTQRLSVNLDQNGSLSIPLSSTFSLVDCVSSAANGMLLVNPHTGLEGKWSFVTRWGSMTALEKLEKYDKLLCHELHWFVYLKDREFFDVVVRPHLESKSRKQLMDWLLLGDVKAVKRYVESVPVSTLTSLEKALIVRQLHGEEPEMCRGLAAGLAREVAAESDGTTAERDRRFDCILSGDATQQEGDEEAAVEDGGTDDYEETNGGSRYGSNRAPAPRSAARSGGRGGRFGAPRGRMAAPMAMSLASMNNNNLERAIATSKVTRYRPKGVTQEFEETQFAEGSRLPYITGLPFWSAVAAHFSGASADKPFVSETFMYATDNLTESVIALAVLDVPLRKGAHDVVRGTDGMTVRAGAPCVAFYRTLEEKGDERSDCDVIMSQRFVDPSDMYVFDTEKNTQTLKTVKEFTVGKLYGTRVSVTNTSDSSCNVRVVTEVPQGSIPVLEHEFTKDNERRLQPLATTVEMLYFYFPREGTFTCMPASVNHDGKLACSAGDMGKLRVVRTPTTREMQTLSDILSQGDEKDVLAFIVSKNWYDRRVFAPEAVYWLLTRRSFYESLLAHLRRSSIFDRTVWSFSAYHGDYDTFGEYVRYLAANKELSAPVFCETQYLKCGMLVLDAFEYKEYSPLANARVHDVGKYAHNIRNDEFRETYETFLRYWIEKMPNDVTGKDRLFLTTYLLLQDRVEDATAQYDLIERDALVRDGGGAEMALQYDYLTAYLDIYRGGPEYRRAREVCGKYLTYPVFEWRNRFVDVLNLLAECSGETVSGGAPVGEESDAARNAREMKSEPTLSCEVKAGEGKVVATAGHVKSVCVSAFEVDLELLFSEDPFLDVSKMDYSYLMPNWKTTKAVRGDVSEVVVVDLPAELKSRNLVVRVDAGPLCETMTYLPCEMKVEVRREYGVVKVTELLNAHKPLPCVYVKAYARQKDGTVKFFKDGYTDLRGCVEYTSVNHTTDFSGIASFSLLVMSDERGATVVQTGPPSGLGTLEATTRQLVSTAMQMQQAQMVSAARNQYML</sequence>
<dbReference type="VEuPathDB" id="TriTrypDB:ADEAN_000906100"/>
<organism evidence="2 3">
    <name type="scientific">Angomonas deanei</name>
    <dbReference type="NCBI Taxonomy" id="59799"/>
    <lineage>
        <taxon>Eukaryota</taxon>
        <taxon>Discoba</taxon>
        <taxon>Euglenozoa</taxon>
        <taxon>Kinetoplastea</taxon>
        <taxon>Metakinetoplastina</taxon>
        <taxon>Trypanosomatida</taxon>
        <taxon>Trypanosomatidae</taxon>
        <taxon>Strigomonadinae</taxon>
        <taxon>Angomonas</taxon>
    </lineage>
</organism>
<evidence type="ECO:0000256" key="1">
    <source>
        <dbReference type="SAM" id="MobiDB-lite"/>
    </source>
</evidence>